<proteinExistence type="predicted"/>
<keyword evidence="3" id="KW-1185">Reference proteome</keyword>
<evidence type="ECO:0000313" key="3">
    <source>
        <dbReference type="Proteomes" id="UP001497392"/>
    </source>
</evidence>
<gene>
    <name evidence="2" type="primary">g2527</name>
    <name evidence="2" type="ORF">VP750_LOCUS2157</name>
</gene>
<evidence type="ECO:0000313" key="2">
    <source>
        <dbReference type="EMBL" id="CAL5220498.1"/>
    </source>
</evidence>
<name>A0ABP1FQS9_9CHLO</name>
<feature type="region of interest" description="Disordered" evidence="1">
    <location>
        <begin position="1"/>
        <end position="29"/>
    </location>
</feature>
<evidence type="ECO:0000256" key="1">
    <source>
        <dbReference type="SAM" id="MobiDB-lite"/>
    </source>
</evidence>
<feature type="compositionally biased region" description="Low complexity" evidence="1">
    <location>
        <begin position="627"/>
        <end position="638"/>
    </location>
</feature>
<feature type="compositionally biased region" description="Polar residues" evidence="1">
    <location>
        <begin position="1"/>
        <end position="24"/>
    </location>
</feature>
<sequence>MKALQGKQTTHNQQQLHLSPSPTQHYKRVVPSGHKKGIRRAANALAAVAAPDALAAPAVSLSPSLRRDTAVLQVHSPAAPGGKTQVYILGVSHVSRESCQEIQELIQAVRPDVVLLELCKDRLRLLLDQENSGKQLWHTPRVPISGLPKKEHWPKAQQLVSLLRCQPGGPVATQDIEADCNRLLETGLFARVRPKTQLPLFTQAPNYLRDRDGHLNPVIPLNQVEFEVLPRVLPKIQSFDVRVDSSLGEGSAIPAEVAESLAAEAMSIAAEDGNTSTDVCLRMLPQVHEAASKQFPGQDIEVAFRGIEMGSMEALLKAASPEYRSRPYSSGLEDSAVGGRGLGMEPFKPNRGPLKLSENMIIENLAKVLDIATETVDSIADVSNNEEHAELPNDWRTWSADETQEAFDTQGKVEEETLSQRFAALLTGLYAQQQTAAAEKCGVSGGESWRVAFESASNNGARQVLLGDVPANVSSKRLGDGVLQSALINLGIIVAAAAATVGAEVTHKLPEGSSGLAAAAVGASALLAAAPLFSPLVQIWLLARKSKDDIENTVRVKAPLQADLERPVELWGEDALLQWPGARRPLIQERDAYMARTIWAAASGLPASPAYIKDRDQGRTIWRYTMPEGGPEEATPPGNGEGEYKPAQAPGKLVAVVGSAHVRGILREWEKVSHQEYLKQLQGILKNGSKAS</sequence>
<dbReference type="EMBL" id="CAXHTA020000004">
    <property type="protein sequence ID" value="CAL5220498.1"/>
    <property type="molecule type" value="Genomic_DNA"/>
</dbReference>
<accession>A0ABP1FQS9</accession>
<organism evidence="2 3">
    <name type="scientific">Coccomyxa viridis</name>
    <dbReference type="NCBI Taxonomy" id="1274662"/>
    <lineage>
        <taxon>Eukaryota</taxon>
        <taxon>Viridiplantae</taxon>
        <taxon>Chlorophyta</taxon>
        <taxon>core chlorophytes</taxon>
        <taxon>Trebouxiophyceae</taxon>
        <taxon>Trebouxiophyceae incertae sedis</taxon>
        <taxon>Coccomyxaceae</taxon>
        <taxon>Coccomyxa</taxon>
    </lineage>
</organism>
<protein>
    <submittedName>
        <fullName evidence="2">G2527 protein</fullName>
    </submittedName>
</protein>
<dbReference type="InterPro" id="IPR046345">
    <property type="entry name" value="TraB_PrgY-like"/>
</dbReference>
<dbReference type="PANTHER" id="PTHR21530:SF7">
    <property type="entry name" value="TRAB DOMAIN-CONTAINING PROTEIN"/>
    <property type="match status" value="1"/>
</dbReference>
<reference evidence="2 3" key="1">
    <citation type="submission" date="2024-06" db="EMBL/GenBank/DDBJ databases">
        <authorList>
            <person name="Kraege A."/>
            <person name="Thomma B."/>
        </authorList>
    </citation>
    <scope>NUCLEOTIDE SEQUENCE [LARGE SCALE GENOMIC DNA]</scope>
</reference>
<dbReference type="Proteomes" id="UP001497392">
    <property type="component" value="Unassembled WGS sequence"/>
</dbReference>
<dbReference type="PANTHER" id="PTHR21530">
    <property type="entry name" value="PHEROMONE SHUTDOWN PROTEIN"/>
    <property type="match status" value="1"/>
</dbReference>
<feature type="region of interest" description="Disordered" evidence="1">
    <location>
        <begin position="627"/>
        <end position="646"/>
    </location>
</feature>
<comment type="caution">
    <text evidence="2">The sequence shown here is derived from an EMBL/GenBank/DDBJ whole genome shotgun (WGS) entry which is preliminary data.</text>
</comment>